<sequence length="334" mass="38083">MKIRLIGLILCLISFNTHALEFPHFTRVVDTTEANDSIPVQDTTETNVTSYWNEENAVGLDFNEVAFVNWNSGGNNSVSALIHGNFKRNYKKALTKWNNSAVIRYGLNAQEGREIRKTEDELVLSSSFGYRRDSTSNWFYSAQLDFNTQFSNGYKYPDKTNPISKFMAPAYLFLGVGAEYSHPEEELTVYISPLTQKSTFVLDQRLANEGMFGVVGAVRDEEGNIIEEGEMVRMELGFLVNSNFEKEIFENVNLKNRLSLYSDYINNFGNVDVDWQLNVNLKVNDFIKASVGSHLRYDNDVKYKEDVNDDGDLETFGPRVQFKQTLGVGVVYEF</sequence>
<dbReference type="InterPro" id="IPR021428">
    <property type="entry name" value="DUF3078"/>
</dbReference>
<dbReference type="Pfam" id="PF11276">
    <property type="entry name" value="DUF3078"/>
    <property type="match status" value="1"/>
</dbReference>
<proteinExistence type="predicted"/>
<gene>
    <name evidence="2" type="ORF">RM539_08270</name>
</gene>
<name>A0ABU3D4V8_9FLAO</name>
<dbReference type="EMBL" id="JAVRHK010000004">
    <property type="protein sequence ID" value="MDT0676574.1"/>
    <property type="molecule type" value="Genomic_DNA"/>
</dbReference>
<keyword evidence="1" id="KW-0732">Signal</keyword>
<accession>A0ABU3D4V8</accession>
<dbReference type="RefSeq" id="WP_311502912.1">
    <property type="nucleotide sequence ID" value="NZ_JAVRHK010000004.1"/>
</dbReference>
<comment type="caution">
    <text evidence="2">The sequence shown here is derived from an EMBL/GenBank/DDBJ whole genome shotgun (WGS) entry which is preliminary data.</text>
</comment>
<dbReference type="Proteomes" id="UP001262582">
    <property type="component" value="Unassembled WGS sequence"/>
</dbReference>
<protein>
    <submittedName>
        <fullName evidence="2">DUF3078 domain-containing protein</fullName>
    </submittedName>
</protein>
<feature type="signal peptide" evidence="1">
    <location>
        <begin position="1"/>
        <end position="19"/>
    </location>
</feature>
<evidence type="ECO:0000313" key="2">
    <source>
        <dbReference type="EMBL" id="MDT0676574.1"/>
    </source>
</evidence>
<keyword evidence="3" id="KW-1185">Reference proteome</keyword>
<evidence type="ECO:0000256" key="1">
    <source>
        <dbReference type="SAM" id="SignalP"/>
    </source>
</evidence>
<organism evidence="2 3">
    <name type="scientific">Autumnicola musiva</name>
    <dbReference type="NCBI Taxonomy" id="3075589"/>
    <lineage>
        <taxon>Bacteria</taxon>
        <taxon>Pseudomonadati</taxon>
        <taxon>Bacteroidota</taxon>
        <taxon>Flavobacteriia</taxon>
        <taxon>Flavobacteriales</taxon>
        <taxon>Flavobacteriaceae</taxon>
        <taxon>Autumnicola</taxon>
    </lineage>
</organism>
<evidence type="ECO:0000313" key="3">
    <source>
        <dbReference type="Proteomes" id="UP001262582"/>
    </source>
</evidence>
<reference evidence="2 3" key="1">
    <citation type="submission" date="2023-09" db="EMBL/GenBank/DDBJ databases">
        <authorList>
            <person name="Rey-Velasco X."/>
        </authorList>
    </citation>
    <scope>NUCLEOTIDE SEQUENCE [LARGE SCALE GENOMIC DNA]</scope>
    <source>
        <strain evidence="2 3">F117</strain>
    </source>
</reference>
<feature type="chain" id="PRO_5047415392" evidence="1">
    <location>
        <begin position="20"/>
        <end position="334"/>
    </location>
</feature>